<evidence type="ECO:0000256" key="1">
    <source>
        <dbReference type="ARBA" id="ARBA00001946"/>
    </source>
</evidence>
<dbReference type="KEGG" id="acip:CBP36_20515"/>
<dbReference type="EMBL" id="CP021368">
    <property type="protein sequence ID" value="ART61358.1"/>
    <property type="molecule type" value="Genomic_DNA"/>
</dbReference>
<reference evidence="5" key="1">
    <citation type="submission" date="2017-05" db="EMBL/GenBank/DDBJ databases">
        <title>Polyphasic characterization of four soil-derived phenanthrene-degrading Acidovorax strains and proposal of Acidovorax phenanthrenivorans sp. nov.</title>
        <authorList>
            <person name="Singleton D."/>
            <person name="Lee J."/>
            <person name="Dickey A.N."/>
            <person name="Stroud A."/>
            <person name="Scholl E.H."/>
            <person name="Wright F.A."/>
            <person name="Aitken M.D."/>
        </authorList>
    </citation>
    <scope>NUCLEOTIDE SEQUENCE</scope>
    <source>
        <strain evidence="5">P4</strain>
        <plasmid evidence="5">pACP4.2</plasmid>
    </source>
</reference>
<keyword evidence="6" id="KW-1185">Reference proteome</keyword>
<evidence type="ECO:0000256" key="3">
    <source>
        <dbReference type="ARBA" id="ARBA00022723"/>
    </source>
</evidence>
<dbReference type="PANTHER" id="PTHR42796">
    <property type="entry name" value="FUMARYLACETOACETATE HYDROLASE DOMAIN-CONTAINING PROTEIN 2A-RELATED"/>
    <property type="match status" value="1"/>
</dbReference>
<feature type="domain" description="Fumarylacetoacetase-like C-terminal" evidence="4">
    <location>
        <begin position="3"/>
        <end position="110"/>
    </location>
</feature>
<dbReference type="InterPro" id="IPR036663">
    <property type="entry name" value="Fumarylacetoacetase_C_sf"/>
</dbReference>
<evidence type="ECO:0000313" key="5">
    <source>
        <dbReference type="EMBL" id="ART61358.1"/>
    </source>
</evidence>
<dbReference type="PANTHER" id="PTHR42796:SF4">
    <property type="entry name" value="FUMARYLACETOACETATE HYDROLASE DOMAIN-CONTAINING PROTEIN 2A"/>
    <property type="match status" value="1"/>
</dbReference>
<evidence type="ECO:0000259" key="4">
    <source>
        <dbReference type="Pfam" id="PF01557"/>
    </source>
</evidence>
<geneLocation type="plasmid" evidence="5 6">
    <name>pACP4.2</name>
</geneLocation>
<accession>A0A240UIR0</accession>
<keyword evidence="5" id="KW-0614">Plasmid</keyword>
<dbReference type="RefSeq" id="WP_066785115.1">
    <property type="nucleotide sequence ID" value="NZ_CP021364.1"/>
</dbReference>
<dbReference type="InterPro" id="IPR051121">
    <property type="entry name" value="FAH"/>
</dbReference>
<evidence type="ECO:0000313" key="6">
    <source>
        <dbReference type="Proteomes" id="UP000194440"/>
    </source>
</evidence>
<dbReference type="Pfam" id="PF01557">
    <property type="entry name" value="FAA_hydrolase"/>
    <property type="match status" value="1"/>
</dbReference>
<comment type="cofactor">
    <cofactor evidence="1">
        <name>Mg(2+)</name>
        <dbReference type="ChEBI" id="CHEBI:18420"/>
    </cofactor>
</comment>
<dbReference type="GO" id="GO:0046872">
    <property type="term" value="F:metal ion binding"/>
    <property type="evidence" value="ECO:0007669"/>
    <property type="project" value="UniProtKB-KW"/>
</dbReference>
<dbReference type="OrthoDB" id="9805307at2"/>
<dbReference type="Proteomes" id="UP000194440">
    <property type="component" value="Plasmid pACP4.2"/>
</dbReference>
<dbReference type="GO" id="GO:0044281">
    <property type="term" value="P:small molecule metabolic process"/>
    <property type="evidence" value="ECO:0007669"/>
    <property type="project" value="UniProtKB-ARBA"/>
</dbReference>
<dbReference type="SUPFAM" id="SSF56529">
    <property type="entry name" value="FAH"/>
    <property type="match status" value="1"/>
</dbReference>
<evidence type="ECO:0000256" key="2">
    <source>
        <dbReference type="ARBA" id="ARBA00010211"/>
    </source>
</evidence>
<sequence>MNVLGKQYPTFCPMGPCIVTKDELQDPGNVDLATIVNGEVMQSANTRDLIHGLGQTLSYFSRWFRFQPGDVVSTGTPAGIGFARKPPRFLRPGDVVEVRSGQIGSLRNVVAAR</sequence>
<comment type="similarity">
    <text evidence="2">Belongs to the FAH family.</text>
</comment>
<dbReference type="KEGG" id="acis:CBP35_20595"/>
<dbReference type="GO" id="GO:0003824">
    <property type="term" value="F:catalytic activity"/>
    <property type="evidence" value="ECO:0007669"/>
    <property type="project" value="InterPro"/>
</dbReference>
<dbReference type="InterPro" id="IPR011234">
    <property type="entry name" value="Fumarylacetoacetase-like_C"/>
</dbReference>
<dbReference type="Gene3D" id="3.90.850.10">
    <property type="entry name" value="Fumarylacetoacetase-like, C-terminal domain"/>
    <property type="match status" value="1"/>
</dbReference>
<dbReference type="AlphaFoldDB" id="A0A240UIR0"/>
<gene>
    <name evidence="5" type="ORF">CBP36_20515</name>
</gene>
<protein>
    <recommendedName>
        <fullName evidence="4">Fumarylacetoacetase-like C-terminal domain-containing protein</fullName>
    </recommendedName>
</protein>
<name>A0A240UIR0_9BURK</name>
<keyword evidence="3" id="KW-0479">Metal-binding</keyword>
<proteinExistence type="inferred from homology"/>
<organism evidence="5 6">
    <name type="scientific">Acidovorax carolinensis</name>
    <dbReference type="NCBI Taxonomy" id="553814"/>
    <lineage>
        <taxon>Bacteria</taxon>
        <taxon>Pseudomonadati</taxon>
        <taxon>Pseudomonadota</taxon>
        <taxon>Betaproteobacteria</taxon>
        <taxon>Burkholderiales</taxon>
        <taxon>Comamonadaceae</taxon>
        <taxon>Acidovorax</taxon>
    </lineage>
</organism>